<evidence type="ECO:0000313" key="1">
    <source>
        <dbReference type="EMBL" id="MBX36487.1"/>
    </source>
</evidence>
<reference evidence="1" key="1">
    <citation type="submission" date="2018-02" db="EMBL/GenBank/DDBJ databases">
        <title>Rhizophora mucronata_Transcriptome.</title>
        <authorList>
            <person name="Meera S.P."/>
            <person name="Sreeshan A."/>
            <person name="Augustine A."/>
        </authorList>
    </citation>
    <scope>NUCLEOTIDE SEQUENCE</scope>
    <source>
        <tissue evidence="1">Leaf</tissue>
    </source>
</reference>
<proteinExistence type="predicted"/>
<dbReference type="AlphaFoldDB" id="A0A2P2N201"/>
<protein>
    <submittedName>
        <fullName evidence="1">Uncharacterized protein</fullName>
    </submittedName>
</protein>
<sequence>MRTCLCRIIDCFFLLLNDGWNRVSVICSSFCSRHSMLHLQCFYK</sequence>
<organism evidence="1">
    <name type="scientific">Rhizophora mucronata</name>
    <name type="common">Asiatic mangrove</name>
    <dbReference type="NCBI Taxonomy" id="61149"/>
    <lineage>
        <taxon>Eukaryota</taxon>
        <taxon>Viridiplantae</taxon>
        <taxon>Streptophyta</taxon>
        <taxon>Embryophyta</taxon>
        <taxon>Tracheophyta</taxon>
        <taxon>Spermatophyta</taxon>
        <taxon>Magnoliopsida</taxon>
        <taxon>eudicotyledons</taxon>
        <taxon>Gunneridae</taxon>
        <taxon>Pentapetalae</taxon>
        <taxon>rosids</taxon>
        <taxon>fabids</taxon>
        <taxon>Malpighiales</taxon>
        <taxon>Rhizophoraceae</taxon>
        <taxon>Rhizophora</taxon>
    </lineage>
</organism>
<name>A0A2P2N201_RHIMU</name>
<dbReference type="EMBL" id="GGEC01056003">
    <property type="protein sequence ID" value="MBX36487.1"/>
    <property type="molecule type" value="Transcribed_RNA"/>
</dbReference>
<accession>A0A2P2N201</accession>